<reference evidence="11" key="1">
    <citation type="submission" date="2023-03" db="EMBL/GenBank/DDBJ databases">
        <authorList>
            <person name="Steffen K."/>
            <person name="Cardenas P."/>
        </authorList>
    </citation>
    <scope>NUCLEOTIDE SEQUENCE</scope>
</reference>
<organism evidence="11 12">
    <name type="scientific">Geodia barretti</name>
    <name type="common">Barrett's horny sponge</name>
    <dbReference type="NCBI Taxonomy" id="519541"/>
    <lineage>
        <taxon>Eukaryota</taxon>
        <taxon>Metazoa</taxon>
        <taxon>Porifera</taxon>
        <taxon>Demospongiae</taxon>
        <taxon>Heteroscleromorpha</taxon>
        <taxon>Tetractinellida</taxon>
        <taxon>Astrophorina</taxon>
        <taxon>Geodiidae</taxon>
        <taxon>Geodia</taxon>
    </lineage>
</organism>
<evidence type="ECO:0000256" key="1">
    <source>
        <dbReference type="ARBA" id="ARBA00004496"/>
    </source>
</evidence>
<dbReference type="Gene3D" id="4.10.60.30">
    <property type="entry name" value="Nanos, RNA-binding domain"/>
    <property type="match status" value="1"/>
</dbReference>
<keyword evidence="7 8" id="KW-0694">RNA-binding</keyword>
<evidence type="ECO:0000256" key="7">
    <source>
        <dbReference type="ARBA" id="ARBA00022884"/>
    </source>
</evidence>
<evidence type="ECO:0000256" key="2">
    <source>
        <dbReference type="ARBA" id="ARBA00022490"/>
    </source>
</evidence>
<accession>A0AA35WJ00</accession>
<dbReference type="FunFam" id="4.10.60.30:FF:000001">
    <property type="entry name" value="nanos homolog 3"/>
    <property type="match status" value="1"/>
</dbReference>
<evidence type="ECO:0000256" key="3">
    <source>
        <dbReference type="ARBA" id="ARBA00022723"/>
    </source>
</evidence>
<feature type="compositionally biased region" description="Low complexity" evidence="9">
    <location>
        <begin position="28"/>
        <end position="40"/>
    </location>
</feature>
<comment type="subcellular location">
    <subcellularLocation>
        <location evidence="1">Cytoplasm</location>
    </subcellularLocation>
</comment>
<gene>
    <name evidence="11" type="ORF">GBAR_LOCUS13037</name>
</gene>
<dbReference type="GO" id="GO:0003723">
    <property type="term" value="F:RNA binding"/>
    <property type="evidence" value="ECO:0007669"/>
    <property type="project" value="UniProtKB-UniRule"/>
</dbReference>
<feature type="region of interest" description="Disordered" evidence="9">
    <location>
        <begin position="84"/>
        <end position="114"/>
    </location>
</feature>
<sequence length="269" mass="28280">MLKALQITPPQSLTAPGDGGNHPTNTLSVGSSCSTGSGSSLDGETYPLRTAASAGYPNGQMMGEFNVFHDYLGLVKIVEGFARESSNSPTERELRERRDSLGSAGSDFSSSSSDGPDVVDVYYPYGGGDVFKQAFTESVDDLPHFAGLGSGRNGPSPFGGSGDSSMGPLPHSLLLRSATTKLPTAAAKKPQVCVFCRNNGETESFYTSHYLKDADGKVTCPVLRAYTCPLCGANGDAAHTIKYCPENSQSVKNGSTGMKRPTVTITRKK</sequence>
<name>A0AA35WJ00_GEOBA</name>
<keyword evidence="5" id="KW-0862">Zinc</keyword>
<dbReference type="PROSITE" id="PS51522">
    <property type="entry name" value="ZF_NANOS"/>
    <property type="match status" value="1"/>
</dbReference>
<dbReference type="GO" id="GO:0006417">
    <property type="term" value="P:regulation of translation"/>
    <property type="evidence" value="ECO:0007669"/>
    <property type="project" value="UniProtKB-UniRule"/>
</dbReference>
<feature type="compositionally biased region" description="Low complexity" evidence="9">
    <location>
        <begin position="101"/>
        <end position="114"/>
    </location>
</feature>
<dbReference type="GO" id="GO:0005737">
    <property type="term" value="C:cytoplasm"/>
    <property type="evidence" value="ECO:0007669"/>
    <property type="project" value="UniProtKB-SubCell"/>
</dbReference>
<keyword evidence="12" id="KW-1185">Reference proteome</keyword>
<dbReference type="Pfam" id="PF05741">
    <property type="entry name" value="zf-nanos"/>
    <property type="match status" value="1"/>
</dbReference>
<evidence type="ECO:0000256" key="4">
    <source>
        <dbReference type="ARBA" id="ARBA00022771"/>
    </source>
</evidence>
<keyword evidence="2" id="KW-0963">Cytoplasm</keyword>
<dbReference type="PANTHER" id="PTHR12887">
    <property type="entry name" value="NANOS PROTEIN"/>
    <property type="match status" value="1"/>
</dbReference>
<proteinExistence type="inferred from homology"/>
<feature type="compositionally biased region" description="Basic and acidic residues" evidence="9">
    <location>
        <begin position="90"/>
        <end position="100"/>
    </location>
</feature>
<dbReference type="InterPro" id="IPR038129">
    <property type="entry name" value="Nanos_sf"/>
</dbReference>
<keyword evidence="3" id="KW-0479">Metal-binding</keyword>
<evidence type="ECO:0000256" key="6">
    <source>
        <dbReference type="ARBA" id="ARBA00022845"/>
    </source>
</evidence>
<evidence type="ECO:0000256" key="5">
    <source>
        <dbReference type="ARBA" id="ARBA00022833"/>
    </source>
</evidence>
<evidence type="ECO:0000259" key="10">
    <source>
        <dbReference type="PROSITE" id="PS51522"/>
    </source>
</evidence>
<evidence type="ECO:0000256" key="9">
    <source>
        <dbReference type="SAM" id="MobiDB-lite"/>
    </source>
</evidence>
<evidence type="ECO:0000256" key="8">
    <source>
        <dbReference type="PROSITE-ProRule" id="PRU00855"/>
    </source>
</evidence>
<keyword evidence="6 8" id="KW-0810">Translation regulation</keyword>
<feature type="domain" description="Nanos-type" evidence="10">
    <location>
        <begin position="192"/>
        <end position="246"/>
    </location>
</feature>
<dbReference type="Proteomes" id="UP001174909">
    <property type="component" value="Unassembled WGS sequence"/>
</dbReference>
<evidence type="ECO:0000313" key="12">
    <source>
        <dbReference type="Proteomes" id="UP001174909"/>
    </source>
</evidence>
<keyword evidence="4 8" id="KW-0863">Zinc-finger</keyword>
<dbReference type="GO" id="GO:0008270">
    <property type="term" value="F:zinc ion binding"/>
    <property type="evidence" value="ECO:0007669"/>
    <property type="project" value="UniProtKB-KW"/>
</dbReference>
<evidence type="ECO:0000313" key="11">
    <source>
        <dbReference type="EMBL" id="CAI8022164.1"/>
    </source>
</evidence>
<comment type="caution">
    <text evidence="11">The sequence shown here is derived from an EMBL/GenBank/DDBJ whole genome shotgun (WGS) entry which is preliminary data.</text>
</comment>
<dbReference type="InterPro" id="IPR024161">
    <property type="entry name" value="Znf_nanos-typ"/>
</dbReference>
<dbReference type="PROSITE" id="PS51257">
    <property type="entry name" value="PROKAR_LIPOPROTEIN"/>
    <property type="match status" value="1"/>
</dbReference>
<comment type="similarity">
    <text evidence="8">Belongs to the nanos family.</text>
</comment>
<dbReference type="AlphaFoldDB" id="A0AA35WJ00"/>
<dbReference type="EMBL" id="CASHTH010001942">
    <property type="protein sequence ID" value="CAI8022164.1"/>
    <property type="molecule type" value="Genomic_DNA"/>
</dbReference>
<feature type="region of interest" description="Disordered" evidence="9">
    <location>
        <begin position="1"/>
        <end position="44"/>
    </location>
</feature>
<protein>
    <submittedName>
        <fullName evidence="11">Nanos homolog 1</fullName>
    </submittedName>
</protein>
<dbReference type="InterPro" id="IPR008705">
    <property type="entry name" value="Nanos/Xcar2"/>
</dbReference>